<keyword evidence="2" id="KW-1185">Reference proteome</keyword>
<evidence type="ECO:0000313" key="2">
    <source>
        <dbReference type="Proteomes" id="UP000775213"/>
    </source>
</evidence>
<name>A0AAV7GQF3_DENCH</name>
<accession>A0AAV7GQF3</accession>
<gene>
    <name evidence="1" type="ORF">IEQ34_012984</name>
</gene>
<evidence type="ECO:0000313" key="1">
    <source>
        <dbReference type="EMBL" id="KAH0457669.1"/>
    </source>
</evidence>
<dbReference type="Proteomes" id="UP000775213">
    <property type="component" value="Unassembled WGS sequence"/>
</dbReference>
<comment type="caution">
    <text evidence="1">The sequence shown here is derived from an EMBL/GenBank/DDBJ whole genome shotgun (WGS) entry which is preliminary data.</text>
</comment>
<proteinExistence type="predicted"/>
<dbReference type="EMBL" id="JAGFBR010000012">
    <property type="protein sequence ID" value="KAH0457669.1"/>
    <property type="molecule type" value="Genomic_DNA"/>
</dbReference>
<organism evidence="1 2">
    <name type="scientific">Dendrobium chrysotoxum</name>
    <name type="common">Orchid</name>
    <dbReference type="NCBI Taxonomy" id="161865"/>
    <lineage>
        <taxon>Eukaryota</taxon>
        <taxon>Viridiplantae</taxon>
        <taxon>Streptophyta</taxon>
        <taxon>Embryophyta</taxon>
        <taxon>Tracheophyta</taxon>
        <taxon>Spermatophyta</taxon>
        <taxon>Magnoliopsida</taxon>
        <taxon>Liliopsida</taxon>
        <taxon>Asparagales</taxon>
        <taxon>Orchidaceae</taxon>
        <taxon>Epidendroideae</taxon>
        <taxon>Malaxideae</taxon>
        <taxon>Dendrobiinae</taxon>
        <taxon>Dendrobium</taxon>
    </lineage>
</organism>
<dbReference type="AlphaFoldDB" id="A0AAV7GQF3"/>
<reference evidence="1 2" key="1">
    <citation type="journal article" date="2021" name="Hortic Res">
        <title>Chromosome-scale assembly of the Dendrobium chrysotoxum genome enhances the understanding of orchid evolution.</title>
        <authorList>
            <person name="Zhang Y."/>
            <person name="Zhang G.Q."/>
            <person name="Zhang D."/>
            <person name="Liu X.D."/>
            <person name="Xu X.Y."/>
            <person name="Sun W.H."/>
            <person name="Yu X."/>
            <person name="Zhu X."/>
            <person name="Wang Z.W."/>
            <person name="Zhao X."/>
            <person name="Zhong W.Y."/>
            <person name="Chen H."/>
            <person name="Yin W.L."/>
            <person name="Huang T."/>
            <person name="Niu S.C."/>
            <person name="Liu Z.J."/>
        </authorList>
    </citation>
    <scope>NUCLEOTIDE SEQUENCE [LARGE SCALE GENOMIC DNA]</scope>
    <source>
        <strain evidence="1">Lindl</strain>
    </source>
</reference>
<sequence>MEEMLRRLLEMQTKPSRVVPMANPNQDLTGISLAESKGKEIKQEEFDEGSFFHQEPPPVALIRGGSGFLHEGTTKIKSFGGGGRAANHYERHFGQEKPLIGERGGQEPPLRASIRGGIGLSMGAQQEGHFVVKVVGWPTPMGGLLGKESGRPKEGVWAEPWGSGHVRRREGRWDSHPRYMGEIWRDHDNRYTGRGSIYCGGSNPRVRKLGMPVFERKDAYGWVYWVKMYLMVNGVTEKESLTATALCLEGKALARF</sequence>
<protein>
    <submittedName>
        <fullName evidence="1">Uncharacterized protein</fullName>
    </submittedName>
</protein>